<keyword evidence="2" id="KW-0812">Transmembrane</keyword>
<comment type="caution">
    <text evidence="3">The sequence shown here is derived from an EMBL/GenBank/DDBJ whole genome shotgun (WGS) entry which is preliminary data.</text>
</comment>
<feature type="transmembrane region" description="Helical" evidence="2">
    <location>
        <begin position="98"/>
        <end position="121"/>
    </location>
</feature>
<evidence type="ECO:0000256" key="1">
    <source>
        <dbReference type="SAM" id="MobiDB-lite"/>
    </source>
</evidence>
<keyword evidence="4" id="KW-1185">Reference proteome</keyword>
<name>A0AAV7QUC3_PLEWA</name>
<sequence>MGGQVGTQYSCRAGRRVGGQARGEQKGKAQKRYKQNHNSRYSDELWKDVPIQCFIQDNSQSIYQNDSTIHSIETTSSPGESQTLLFETSGSVVQSQSAVIGLATGIPISVIVIVGVVVVIFNVHKRRSSKQETQQTEEKPSCHDLHFDYYEYPETPDRIDDKSNQMPDIYETLEDDRNDSACHKGTGVSTDGGLYETEFPPQELSTVTDSTYEICMPTYAVNTGNAGAQALQRAHYTGFSLRKHK</sequence>
<accession>A0AAV7QUC3</accession>
<feature type="compositionally biased region" description="Polar residues" evidence="1">
    <location>
        <begin position="1"/>
        <end position="10"/>
    </location>
</feature>
<dbReference type="EMBL" id="JANPWB010000010">
    <property type="protein sequence ID" value="KAJ1143042.1"/>
    <property type="molecule type" value="Genomic_DNA"/>
</dbReference>
<protein>
    <submittedName>
        <fullName evidence="3">Uncharacterized protein</fullName>
    </submittedName>
</protein>
<keyword evidence="2" id="KW-0472">Membrane</keyword>
<reference evidence="3" key="1">
    <citation type="journal article" date="2022" name="bioRxiv">
        <title>Sequencing and chromosome-scale assembly of the giantPleurodeles waltlgenome.</title>
        <authorList>
            <person name="Brown T."/>
            <person name="Elewa A."/>
            <person name="Iarovenko S."/>
            <person name="Subramanian E."/>
            <person name="Araus A.J."/>
            <person name="Petzold A."/>
            <person name="Susuki M."/>
            <person name="Suzuki K.-i.T."/>
            <person name="Hayashi T."/>
            <person name="Toyoda A."/>
            <person name="Oliveira C."/>
            <person name="Osipova E."/>
            <person name="Leigh N.D."/>
            <person name="Simon A."/>
            <person name="Yun M.H."/>
        </authorList>
    </citation>
    <scope>NUCLEOTIDE SEQUENCE</scope>
    <source>
        <strain evidence="3">20211129_DDA</strain>
        <tissue evidence="3">Liver</tissue>
    </source>
</reference>
<dbReference type="AlphaFoldDB" id="A0AAV7QUC3"/>
<evidence type="ECO:0000313" key="3">
    <source>
        <dbReference type="EMBL" id="KAJ1143042.1"/>
    </source>
</evidence>
<organism evidence="3 4">
    <name type="scientific">Pleurodeles waltl</name>
    <name type="common">Iberian ribbed newt</name>
    <dbReference type="NCBI Taxonomy" id="8319"/>
    <lineage>
        <taxon>Eukaryota</taxon>
        <taxon>Metazoa</taxon>
        <taxon>Chordata</taxon>
        <taxon>Craniata</taxon>
        <taxon>Vertebrata</taxon>
        <taxon>Euteleostomi</taxon>
        <taxon>Amphibia</taxon>
        <taxon>Batrachia</taxon>
        <taxon>Caudata</taxon>
        <taxon>Salamandroidea</taxon>
        <taxon>Salamandridae</taxon>
        <taxon>Pleurodelinae</taxon>
        <taxon>Pleurodeles</taxon>
    </lineage>
</organism>
<dbReference type="Proteomes" id="UP001066276">
    <property type="component" value="Chromosome 6"/>
</dbReference>
<keyword evidence="2" id="KW-1133">Transmembrane helix</keyword>
<gene>
    <name evidence="3" type="ORF">NDU88_009354</name>
</gene>
<feature type="region of interest" description="Disordered" evidence="1">
    <location>
        <begin position="1"/>
        <end position="39"/>
    </location>
</feature>
<feature type="compositionally biased region" description="Basic residues" evidence="1">
    <location>
        <begin position="28"/>
        <end position="37"/>
    </location>
</feature>
<evidence type="ECO:0000313" key="4">
    <source>
        <dbReference type="Proteomes" id="UP001066276"/>
    </source>
</evidence>
<proteinExistence type="predicted"/>
<evidence type="ECO:0000256" key="2">
    <source>
        <dbReference type="SAM" id="Phobius"/>
    </source>
</evidence>